<dbReference type="AlphaFoldDB" id="A0A3L7JEP2"/>
<dbReference type="Proteomes" id="UP000281094">
    <property type="component" value="Unassembled WGS sequence"/>
</dbReference>
<comment type="caution">
    <text evidence="2">The sequence shown here is derived from an EMBL/GenBank/DDBJ whole genome shotgun (WGS) entry which is preliminary data.</text>
</comment>
<feature type="transmembrane region" description="Helical" evidence="1">
    <location>
        <begin position="187"/>
        <end position="206"/>
    </location>
</feature>
<feature type="transmembrane region" description="Helical" evidence="1">
    <location>
        <begin position="158"/>
        <end position="180"/>
    </location>
</feature>
<evidence type="ECO:0000313" key="2">
    <source>
        <dbReference type="EMBL" id="RLQ89237.1"/>
    </source>
</evidence>
<evidence type="ECO:0000256" key="1">
    <source>
        <dbReference type="SAM" id="Phobius"/>
    </source>
</evidence>
<keyword evidence="1" id="KW-0472">Membrane</keyword>
<evidence type="ECO:0000313" key="3">
    <source>
        <dbReference type="Proteomes" id="UP000281094"/>
    </source>
</evidence>
<keyword evidence="1" id="KW-1133">Transmembrane helix</keyword>
<feature type="transmembrane region" description="Helical" evidence="1">
    <location>
        <begin position="7"/>
        <end position="27"/>
    </location>
</feature>
<dbReference type="RefSeq" id="WP_121646204.1">
    <property type="nucleotide sequence ID" value="NZ_RCWN01000001.1"/>
</dbReference>
<protein>
    <submittedName>
        <fullName evidence="2">HXXEE domain-containing protein</fullName>
    </submittedName>
</protein>
<feature type="transmembrane region" description="Helical" evidence="1">
    <location>
        <begin position="130"/>
        <end position="152"/>
    </location>
</feature>
<accession>A0A3L7JEP2</accession>
<feature type="transmembrane region" description="Helical" evidence="1">
    <location>
        <begin position="63"/>
        <end position="83"/>
    </location>
</feature>
<keyword evidence="1" id="KW-0812">Transmembrane</keyword>
<reference evidence="2 3" key="1">
    <citation type="submission" date="2018-10" db="EMBL/GenBank/DDBJ databases">
        <title>Notoacmeibacter sp. M2BS9Y-3-1, whole genome shotgun sequence.</title>
        <authorList>
            <person name="Tuo L."/>
        </authorList>
    </citation>
    <scope>NUCLEOTIDE SEQUENCE [LARGE SCALE GENOMIC DNA]</scope>
    <source>
        <strain evidence="2 3">M2BS9Y-3-1</strain>
    </source>
</reference>
<name>A0A3L7JEP2_9HYPH</name>
<dbReference type="InterPro" id="IPR025671">
    <property type="entry name" value="HXXEE"/>
</dbReference>
<proteinExistence type="predicted"/>
<dbReference type="EMBL" id="RCWN01000001">
    <property type="protein sequence ID" value="RLQ89237.1"/>
    <property type="molecule type" value="Genomic_DNA"/>
</dbReference>
<organism evidence="2 3">
    <name type="scientific">Notoacmeibacter ruber</name>
    <dbReference type="NCBI Taxonomy" id="2670375"/>
    <lineage>
        <taxon>Bacteria</taxon>
        <taxon>Pseudomonadati</taxon>
        <taxon>Pseudomonadota</taxon>
        <taxon>Alphaproteobacteria</taxon>
        <taxon>Hyphomicrobiales</taxon>
        <taxon>Notoacmeibacteraceae</taxon>
        <taxon>Notoacmeibacter</taxon>
    </lineage>
</organism>
<sequence length="207" mass="22972">MNSHVSGHDFLIGALIALVMGAAFVVFGGMPLLATFVPGLAFALGLLAFLRKQNVAMAEGARLYPLYFGTLAWQFIHFAEEYITGFRSRFPELFGSTPYSAELFVEINMISYFVFVIAFLLVFEGRRRFLLIPVLFFVIYGAIGNAIAHTYWALWSGGYFPGLFTAQLYWVLGPMLLARLLGSWRPAIVTTTGFGIVLIATLTLTMI</sequence>
<feature type="transmembrane region" description="Helical" evidence="1">
    <location>
        <begin position="33"/>
        <end position="51"/>
    </location>
</feature>
<dbReference type="Pfam" id="PF13787">
    <property type="entry name" value="HXXEE"/>
    <property type="match status" value="1"/>
</dbReference>
<gene>
    <name evidence="2" type="ORF">D8780_14285</name>
</gene>
<keyword evidence="3" id="KW-1185">Reference proteome</keyword>
<feature type="transmembrane region" description="Helical" evidence="1">
    <location>
        <begin position="103"/>
        <end position="123"/>
    </location>
</feature>